<comment type="caution">
    <text evidence="1">The sequence shown here is derived from an EMBL/GenBank/DDBJ whole genome shotgun (WGS) entry which is preliminary data.</text>
</comment>
<reference evidence="1 2" key="1">
    <citation type="submission" date="2018-03" db="EMBL/GenBank/DDBJ databases">
        <title>Genomic Encyclopedia of Type Strains, Phase III (KMG-III): the genomes of soil and plant-associated and newly described type strains.</title>
        <authorList>
            <person name="Whitman W."/>
        </authorList>
    </citation>
    <scope>NUCLEOTIDE SEQUENCE [LARGE SCALE GENOMIC DNA]</scope>
    <source>
        <strain evidence="1 2">CGMCC 1.12700</strain>
    </source>
</reference>
<dbReference type="CDD" id="cd24013">
    <property type="entry name" value="ASKHA_ATPase_BT3980-like"/>
    <property type="match status" value="1"/>
</dbReference>
<dbReference type="AlphaFoldDB" id="A0A2P8D3X8"/>
<organism evidence="1 2">
    <name type="scientific">Taibaiella chishuiensis</name>
    <dbReference type="NCBI Taxonomy" id="1434707"/>
    <lineage>
        <taxon>Bacteria</taxon>
        <taxon>Pseudomonadati</taxon>
        <taxon>Bacteroidota</taxon>
        <taxon>Chitinophagia</taxon>
        <taxon>Chitinophagales</taxon>
        <taxon>Chitinophagaceae</taxon>
        <taxon>Taibaiella</taxon>
    </lineage>
</organism>
<name>A0A2P8D3X8_9BACT</name>
<dbReference type="EMBL" id="PYGD01000004">
    <property type="protein sequence ID" value="PSK91920.1"/>
    <property type="molecule type" value="Genomic_DNA"/>
</dbReference>
<protein>
    <submittedName>
        <fullName evidence="1">Uncharacterized protein DUF3822</fullName>
    </submittedName>
</protein>
<dbReference type="RefSeq" id="WP_106523001.1">
    <property type="nucleotide sequence ID" value="NZ_PYGD01000004.1"/>
</dbReference>
<evidence type="ECO:0000313" key="2">
    <source>
        <dbReference type="Proteomes" id="UP000240572"/>
    </source>
</evidence>
<proteinExistence type="predicted"/>
<evidence type="ECO:0000313" key="1">
    <source>
        <dbReference type="EMBL" id="PSK91920.1"/>
    </source>
</evidence>
<dbReference type="Proteomes" id="UP000240572">
    <property type="component" value="Unassembled WGS sequence"/>
</dbReference>
<accession>A0A2P8D3X8</accession>
<keyword evidence="2" id="KW-1185">Reference proteome</keyword>
<gene>
    <name evidence="1" type="ORF">B0I18_10414</name>
</gene>
<dbReference type="OrthoDB" id="639766at2"/>
<dbReference type="Gene3D" id="3.30.420.250">
    <property type="match status" value="1"/>
</dbReference>
<sequence>MKQEFLQPVWNYNTHTDPLTNIHTLHLVLWDKGLCIAGYDIACTPLSVKVFSFAKAWDTDQVEAIFVNEPLVAGPQPVTHIWIADERNFLVPEALFSTETAALWMQQFHFVESSESVLYSTVAAPLPARVAFPVSNKLGAMFNKYFQEAALNAVTGPALQAPAPNGQSYHADIICLAGTMILSMYHKGTLINHQVCTFDSVEDIVCKIGGATAGAVPKAEDVAVHLSGYAPAISAIGSELQAYFPHAHIPGADADASFLFLNRLLSCVS</sequence>